<accession>K3Z166</accession>
<evidence type="ECO:0000313" key="2">
    <source>
        <dbReference type="EnsemblPlants" id="KQL30436"/>
    </source>
</evidence>
<dbReference type="Gramene" id="KQL30436">
    <property type="protein sequence ID" value="KQL30436"/>
    <property type="gene ID" value="SETIT_020284mg"/>
</dbReference>
<keyword evidence="1" id="KW-0472">Membrane</keyword>
<name>K3Z166_SETIT</name>
<proteinExistence type="predicted"/>
<reference evidence="3" key="1">
    <citation type="journal article" date="2012" name="Nat. Biotechnol.">
        <title>Reference genome sequence of the model plant Setaria.</title>
        <authorList>
            <person name="Bennetzen J.L."/>
            <person name="Schmutz J."/>
            <person name="Wang H."/>
            <person name="Percifield R."/>
            <person name="Hawkins J."/>
            <person name="Pontaroli A.C."/>
            <person name="Estep M."/>
            <person name="Feng L."/>
            <person name="Vaughn J.N."/>
            <person name="Grimwood J."/>
            <person name="Jenkins J."/>
            <person name="Barry K."/>
            <person name="Lindquist E."/>
            <person name="Hellsten U."/>
            <person name="Deshpande S."/>
            <person name="Wang X."/>
            <person name="Wu X."/>
            <person name="Mitros T."/>
            <person name="Triplett J."/>
            <person name="Yang X."/>
            <person name="Ye C.Y."/>
            <person name="Mauro-Herrera M."/>
            <person name="Wang L."/>
            <person name="Li P."/>
            <person name="Sharma M."/>
            <person name="Sharma R."/>
            <person name="Ronald P.C."/>
            <person name="Panaud O."/>
            <person name="Kellogg E.A."/>
            <person name="Brutnell T.P."/>
            <person name="Doust A.N."/>
            <person name="Tuskan G.A."/>
            <person name="Rokhsar D."/>
            <person name="Devos K.M."/>
        </authorList>
    </citation>
    <scope>NUCLEOTIDE SEQUENCE [LARGE SCALE GENOMIC DNA]</scope>
    <source>
        <strain evidence="3">cv. Yugu1</strain>
    </source>
</reference>
<reference evidence="2" key="2">
    <citation type="submission" date="2018-08" db="UniProtKB">
        <authorList>
            <consortium name="EnsemblPlants"/>
        </authorList>
    </citation>
    <scope>IDENTIFICATION</scope>
    <source>
        <strain evidence="2">Yugu1</strain>
    </source>
</reference>
<sequence length="33" mass="3901">MNSAIWCNKVSRLMYFLVVCLPSSYCTLAWTLW</sequence>
<organism evidence="2 3">
    <name type="scientific">Setaria italica</name>
    <name type="common">Foxtail millet</name>
    <name type="synonym">Panicum italicum</name>
    <dbReference type="NCBI Taxonomy" id="4555"/>
    <lineage>
        <taxon>Eukaryota</taxon>
        <taxon>Viridiplantae</taxon>
        <taxon>Streptophyta</taxon>
        <taxon>Embryophyta</taxon>
        <taxon>Tracheophyta</taxon>
        <taxon>Spermatophyta</taxon>
        <taxon>Magnoliopsida</taxon>
        <taxon>Liliopsida</taxon>
        <taxon>Poales</taxon>
        <taxon>Poaceae</taxon>
        <taxon>PACMAD clade</taxon>
        <taxon>Panicoideae</taxon>
        <taxon>Panicodae</taxon>
        <taxon>Paniceae</taxon>
        <taxon>Cenchrinae</taxon>
        <taxon>Setaria</taxon>
    </lineage>
</organism>
<keyword evidence="3" id="KW-1185">Reference proteome</keyword>
<evidence type="ECO:0000256" key="1">
    <source>
        <dbReference type="SAM" id="Phobius"/>
    </source>
</evidence>
<dbReference type="Proteomes" id="UP000004995">
    <property type="component" value="Unassembled WGS sequence"/>
</dbReference>
<keyword evidence="1" id="KW-0812">Transmembrane</keyword>
<dbReference type="AlphaFoldDB" id="K3Z166"/>
<evidence type="ECO:0000313" key="3">
    <source>
        <dbReference type="Proteomes" id="UP000004995"/>
    </source>
</evidence>
<protein>
    <submittedName>
        <fullName evidence="2">Uncharacterized protein</fullName>
    </submittedName>
</protein>
<dbReference type="HOGENOM" id="CLU_3385601_0_0_1"/>
<feature type="transmembrane region" description="Helical" evidence="1">
    <location>
        <begin position="12"/>
        <end position="32"/>
    </location>
</feature>
<dbReference type="InParanoid" id="K3Z166"/>
<dbReference type="EMBL" id="AGNK02000428">
    <property type="status" value="NOT_ANNOTATED_CDS"/>
    <property type="molecule type" value="Genomic_DNA"/>
</dbReference>
<keyword evidence="1" id="KW-1133">Transmembrane helix</keyword>
<dbReference type="EnsemblPlants" id="KQL30436">
    <property type="protein sequence ID" value="KQL30436"/>
    <property type="gene ID" value="SETIT_020284mg"/>
</dbReference>